<dbReference type="PROSITE" id="PS50835">
    <property type="entry name" value="IG_LIKE"/>
    <property type="match status" value="1"/>
</dbReference>
<keyword evidence="2" id="KW-0812">Transmembrane</keyword>
<dbReference type="InterPro" id="IPR013783">
    <property type="entry name" value="Ig-like_fold"/>
</dbReference>
<dbReference type="OrthoDB" id="8918441at2759"/>
<reference evidence="6" key="1">
    <citation type="submission" date="2025-08" db="UniProtKB">
        <authorList>
            <consortium name="RefSeq"/>
        </authorList>
    </citation>
    <scope>IDENTIFICATION</scope>
</reference>
<dbReference type="SUPFAM" id="SSF48726">
    <property type="entry name" value="Immunoglobulin"/>
    <property type="match status" value="1"/>
</dbReference>
<evidence type="ECO:0000256" key="3">
    <source>
        <dbReference type="SAM" id="SignalP"/>
    </source>
</evidence>
<gene>
    <name evidence="6" type="primary">LOC114431861</name>
</gene>
<feature type="transmembrane region" description="Helical" evidence="2">
    <location>
        <begin position="151"/>
        <end position="168"/>
    </location>
</feature>
<dbReference type="RefSeq" id="XP_028255326.1">
    <property type="nucleotide sequence ID" value="XM_028399525.1"/>
</dbReference>
<dbReference type="AlphaFoldDB" id="A0A6P7HTF8"/>
<organism evidence="5 6">
    <name type="scientific">Parambassis ranga</name>
    <name type="common">Indian glassy fish</name>
    <dbReference type="NCBI Taxonomy" id="210632"/>
    <lineage>
        <taxon>Eukaryota</taxon>
        <taxon>Metazoa</taxon>
        <taxon>Chordata</taxon>
        <taxon>Craniata</taxon>
        <taxon>Vertebrata</taxon>
        <taxon>Euteleostomi</taxon>
        <taxon>Actinopterygii</taxon>
        <taxon>Neopterygii</taxon>
        <taxon>Teleostei</taxon>
        <taxon>Neoteleostei</taxon>
        <taxon>Acanthomorphata</taxon>
        <taxon>Ovalentaria</taxon>
        <taxon>Ambassidae</taxon>
        <taxon>Parambassis</taxon>
    </lineage>
</organism>
<dbReference type="Gene3D" id="2.60.40.10">
    <property type="entry name" value="Immunoglobulins"/>
    <property type="match status" value="1"/>
</dbReference>
<evidence type="ECO:0000256" key="2">
    <source>
        <dbReference type="SAM" id="Phobius"/>
    </source>
</evidence>
<dbReference type="InParanoid" id="A0A6P7HTF8"/>
<dbReference type="InterPro" id="IPR036179">
    <property type="entry name" value="Ig-like_dom_sf"/>
</dbReference>
<evidence type="ECO:0000259" key="4">
    <source>
        <dbReference type="PROSITE" id="PS50835"/>
    </source>
</evidence>
<dbReference type="InterPro" id="IPR007110">
    <property type="entry name" value="Ig-like_dom"/>
</dbReference>
<sequence>MRADIFCLLLACAVGRSAAADVLTVGEKQAVTLRCPLPVKNSVTWSRERGAGKENILTVHLESDVKHISDPHRRYSSQADNSLFILRTEVSDSGTYFCNDTAAVTLTVTSPGQTAAPPTTTRTHNHSTTPREEDGGVPTHEQLLLDLPLKIGVPLFILLILIGAVVAWRRGCEHRGGTEHHVYEEIEGAAGGGGRPVYSAAHFSCDSGPNDPTYCIISHRPHSAHNACSSEPTDATYVLLEHPKAASTTKEARL</sequence>
<accession>A0A6P7HTF8</accession>
<keyword evidence="3" id="KW-0732">Signal</keyword>
<keyword evidence="2" id="KW-0472">Membrane</keyword>
<feature type="signal peptide" evidence="3">
    <location>
        <begin position="1"/>
        <end position="19"/>
    </location>
</feature>
<feature type="domain" description="Ig-like" evidence="4">
    <location>
        <begin position="1"/>
        <end position="109"/>
    </location>
</feature>
<keyword evidence="2" id="KW-1133">Transmembrane helix</keyword>
<protein>
    <submittedName>
        <fullName evidence="6">Uncharacterized protein LOC114431861</fullName>
    </submittedName>
</protein>
<name>A0A6P7HTF8_9TELE</name>
<dbReference type="InterPro" id="IPR003599">
    <property type="entry name" value="Ig_sub"/>
</dbReference>
<feature type="region of interest" description="Disordered" evidence="1">
    <location>
        <begin position="110"/>
        <end position="137"/>
    </location>
</feature>
<feature type="compositionally biased region" description="Low complexity" evidence="1">
    <location>
        <begin position="117"/>
        <end position="128"/>
    </location>
</feature>
<feature type="chain" id="PRO_5027580610" evidence="3">
    <location>
        <begin position="20"/>
        <end position="254"/>
    </location>
</feature>
<evidence type="ECO:0000313" key="5">
    <source>
        <dbReference type="Proteomes" id="UP000515145"/>
    </source>
</evidence>
<keyword evidence="5" id="KW-1185">Reference proteome</keyword>
<evidence type="ECO:0000313" key="6">
    <source>
        <dbReference type="RefSeq" id="XP_028255326.1"/>
    </source>
</evidence>
<evidence type="ECO:0000256" key="1">
    <source>
        <dbReference type="SAM" id="MobiDB-lite"/>
    </source>
</evidence>
<dbReference type="GeneID" id="114431861"/>
<dbReference type="InterPro" id="IPR013106">
    <property type="entry name" value="Ig_V-set"/>
</dbReference>
<proteinExistence type="predicted"/>
<dbReference type="Pfam" id="PF07686">
    <property type="entry name" value="V-set"/>
    <property type="match status" value="1"/>
</dbReference>
<dbReference type="Proteomes" id="UP000515145">
    <property type="component" value="Chromosome 2"/>
</dbReference>
<dbReference type="SMART" id="SM00409">
    <property type="entry name" value="IG"/>
    <property type="match status" value="1"/>
</dbReference>